<sequence length="100" mass="10941">MRGVEHSGAGEGLILHLQLLSISSDNRELAKAVVLKVRPSESKMALSTPVSGLSLPWLVLLLLEIPGQSLFSSPALWIGLFLEKMLIAAFLLFLFLRSKE</sequence>
<keyword evidence="1" id="KW-0812">Transmembrane</keyword>
<evidence type="ECO:0000256" key="1">
    <source>
        <dbReference type="SAM" id="Phobius"/>
    </source>
</evidence>
<feature type="transmembrane region" description="Helical" evidence="1">
    <location>
        <begin position="75"/>
        <end position="96"/>
    </location>
</feature>
<protein>
    <submittedName>
        <fullName evidence="2">Uncharacterized protein</fullName>
    </submittedName>
</protein>
<accession>M7B814</accession>
<keyword evidence="3" id="KW-1185">Reference proteome</keyword>
<keyword evidence="1" id="KW-1133">Transmembrane helix</keyword>
<reference evidence="3" key="1">
    <citation type="journal article" date="2013" name="Nat. Genet.">
        <title>The draft genomes of soft-shell turtle and green sea turtle yield insights into the development and evolution of the turtle-specific body plan.</title>
        <authorList>
            <person name="Wang Z."/>
            <person name="Pascual-Anaya J."/>
            <person name="Zadissa A."/>
            <person name="Li W."/>
            <person name="Niimura Y."/>
            <person name="Huang Z."/>
            <person name="Li C."/>
            <person name="White S."/>
            <person name="Xiong Z."/>
            <person name="Fang D."/>
            <person name="Wang B."/>
            <person name="Ming Y."/>
            <person name="Chen Y."/>
            <person name="Zheng Y."/>
            <person name="Kuraku S."/>
            <person name="Pignatelli M."/>
            <person name="Herrero J."/>
            <person name="Beal K."/>
            <person name="Nozawa M."/>
            <person name="Li Q."/>
            <person name="Wang J."/>
            <person name="Zhang H."/>
            <person name="Yu L."/>
            <person name="Shigenobu S."/>
            <person name="Wang J."/>
            <person name="Liu J."/>
            <person name="Flicek P."/>
            <person name="Searle S."/>
            <person name="Wang J."/>
            <person name="Kuratani S."/>
            <person name="Yin Y."/>
            <person name="Aken B."/>
            <person name="Zhang G."/>
            <person name="Irie N."/>
        </authorList>
    </citation>
    <scope>NUCLEOTIDE SEQUENCE [LARGE SCALE GENOMIC DNA]</scope>
</reference>
<proteinExistence type="predicted"/>
<keyword evidence="1" id="KW-0472">Membrane</keyword>
<evidence type="ECO:0000313" key="3">
    <source>
        <dbReference type="Proteomes" id="UP000031443"/>
    </source>
</evidence>
<evidence type="ECO:0000313" key="2">
    <source>
        <dbReference type="EMBL" id="EMP33274.1"/>
    </source>
</evidence>
<organism evidence="2 3">
    <name type="scientific">Chelonia mydas</name>
    <name type="common">Green sea-turtle</name>
    <name type="synonym">Chelonia agassizi</name>
    <dbReference type="NCBI Taxonomy" id="8469"/>
    <lineage>
        <taxon>Eukaryota</taxon>
        <taxon>Metazoa</taxon>
        <taxon>Chordata</taxon>
        <taxon>Craniata</taxon>
        <taxon>Vertebrata</taxon>
        <taxon>Euteleostomi</taxon>
        <taxon>Archelosauria</taxon>
        <taxon>Testudinata</taxon>
        <taxon>Testudines</taxon>
        <taxon>Cryptodira</taxon>
        <taxon>Durocryptodira</taxon>
        <taxon>Americhelydia</taxon>
        <taxon>Chelonioidea</taxon>
        <taxon>Cheloniidae</taxon>
        <taxon>Chelonia</taxon>
    </lineage>
</organism>
<dbReference type="AlphaFoldDB" id="M7B814"/>
<dbReference type="Proteomes" id="UP000031443">
    <property type="component" value="Unassembled WGS sequence"/>
</dbReference>
<dbReference type="EMBL" id="KB536575">
    <property type="protein sequence ID" value="EMP33274.1"/>
    <property type="molecule type" value="Genomic_DNA"/>
</dbReference>
<name>M7B814_CHEMY</name>
<gene>
    <name evidence="2" type="ORF">UY3_09604</name>
</gene>